<dbReference type="EMBL" id="CP097899">
    <property type="protein sequence ID" value="URN93175.1"/>
    <property type="molecule type" value="Genomic_DNA"/>
</dbReference>
<keyword evidence="2 7" id="KW-0132">Cell division</keyword>
<dbReference type="GO" id="GO:0043093">
    <property type="term" value="P:FtsZ-dependent cytokinesis"/>
    <property type="evidence" value="ECO:0007669"/>
    <property type="project" value="UniProtKB-UniRule"/>
</dbReference>
<dbReference type="GO" id="GO:0005886">
    <property type="term" value="C:plasma membrane"/>
    <property type="evidence" value="ECO:0007669"/>
    <property type="project" value="UniProtKB-SubCell"/>
</dbReference>
<evidence type="ECO:0000256" key="1">
    <source>
        <dbReference type="ARBA" id="ARBA00022475"/>
    </source>
</evidence>
<protein>
    <recommendedName>
        <fullName evidence="7 8">Cell division protein FtsL</fullName>
    </recommendedName>
</protein>
<comment type="subcellular location">
    <subcellularLocation>
        <location evidence="7">Cell membrane</location>
        <topology evidence="7">Single-pass type II membrane protein</topology>
    </subcellularLocation>
    <text evidence="7">Localizes to the division septum where it forms a ring structure.</text>
</comment>
<evidence type="ECO:0000256" key="4">
    <source>
        <dbReference type="ARBA" id="ARBA00022989"/>
    </source>
</evidence>
<comment type="similarity">
    <text evidence="7">Belongs to the FtsL family.</text>
</comment>
<feature type="transmembrane region" description="Helical" evidence="7">
    <location>
        <begin position="41"/>
        <end position="62"/>
    </location>
</feature>
<evidence type="ECO:0000256" key="5">
    <source>
        <dbReference type="ARBA" id="ARBA00023136"/>
    </source>
</evidence>
<accession>A0A9J6ZAV4</accession>
<dbReference type="Proteomes" id="UP001056756">
    <property type="component" value="Chromosome"/>
</dbReference>
<organism evidence="9 10">
    <name type="scientific">Candidatus Pristimantibacillus lignocellulolyticus</name>
    <dbReference type="NCBI Taxonomy" id="2994561"/>
    <lineage>
        <taxon>Bacteria</taxon>
        <taxon>Bacillati</taxon>
        <taxon>Bacillota</taxon>
        <taxon>Bacilli</taxon>
        <taxon>Bacillales</taxon>
        <taxon>Paenibacillaceae</taxon>
        <taxon>Candidatus Pristimantibacillus</taxon>
    </lineage>
</organism>
<keyword evidence="5 7" id="KW-0472">Membrane</keyword>
<reference evidence="9" key="1">
    <citation type="submission" date="2022-05" db="EMBL/GenBank/DDBJ databases">
        <title>Novel bacterial taxa in a minimal lignocellulolytic consortium and its capacity to transform plastics disclosed by genome-resolved metagenomics.</title>
        <authorList>
            <person name="Rodriguez C.A.D."/>
            <person name="Diaz-Garcia L."/>
            <person name="Herrera K."/>
            <person name="Tarazona N.A."/>
            <person name="Sproer C."/>
            <person name="Overmann J."/>
            <person name="Jimenez D.J."/>
        </authorList>
    </citation>
    <scope>NUCLEOTIDE SEQUENCE</scope>
    <source>
        <strain evidence="9">MAG5</strain>
    </source>
</reference>
<evidence type="ECO:0000313" key="10">
    <source>
        <dbReference type="Proteomes" id="UP001056756"/>
    </source>
</evidence>
<name>A0A9J6ZAV4_9BACL</name>
<proteinExistence type="inferred from homology"/>
<evidence type="ECO:0000256" key="8">
    <source>
        <dbReference type="NCBIfam" id="TIGR02209"/>
    </source>
</evidence>
<dbReference type="GO" id="GO:0032153">
    <property type="term" value="C:cell division site"/>
    <property type="evidence" value="ECO:0007669"/>
    <property type="project" value="UniProtKB-UniRule"/>
</dbReference>
<evidence type="ECO:0000256" key="2">
    <source>
        <dbReference type="ARBA" id="ARBA00022618"/>
    </source>
</evidence>
<gene>
    <name evidence="7 9" type="primary">ftsL</name>
    <name evidence="9" type="ORF">NAG76_15190</name>
</gene>
<evidence type="ECO:0000313" key="9">
    <source>
        <dbReference type="EMBL" id="URN93175.1"/>
    </source>
</evidence>
<dbReference type="NCBIfam" id="TIGR02209">
    <property type="entry name" value="ftsL_broad"/>
    <property type="match status" value="1"/>
</dbReference>
<dbReference type="Pfam" id="PF04977">
    <property type="entry name" value="DivIC"/>
    <property type="match status" value="1"/>
</dbReference>
<dbReference type="InterPro" id="IPR011922">
    <property type="entry name" value="Cell_div_FtsL"/>
</dbReference>
<keyword evidence="6 7" id="KW-0131">Cell cycle</keyword>
<dbReference type="AlphaFoldDB" id="A0A9J6ZAV4"/>
<sequence length="133" mass="14956">MAYQYGNLAMKPKRKEQEEYIIRETKKKVVRKKPIPAGEKVLYLAAVLLAVIISGIIIFRYANIYGTNMQIKQVNNEIQAMTIEVEQLHREVQTLSDPKRIREFAESLGMVSSLDAGIVVKKSSSSGATAKLE</sequence>
<evidence type="ECO:0000256" key="3">
    <source>
        <dbReference type="ARBA" id="ARBA00022692"/>
    </source>
</evidence>
<keyword evidence="4 7" id="KW-1133">Transmembrane helix</keyword>
<comment type="function">
    <text evidence="7">Essential cell division protein.</text>
</comment>
<keyword evidence="3 7" id="KW-0812">Transmembrane</keyword>
<evidence type="ECO:0000256" key="6">
    <source>
        <dbReference type="ARBA" id="ARBA00023306"/>
    </source>
</evidence>
<dbReference type="KEGG" id="plig:NAG76_15190"/>
<keyword evidence="1 7" id="KW-1003">Cell membrane</keyword>
<dbReference type="InterPro" id="IPR007060">
    <property type="entry name" value="FtsL/DivIC"/>
</dbReference>
<dbReference type="HAMAP" id="MF_00910">
    <property type="entry name" value="FtsL"/>
    <property type="match status" value="1"/>
</dbReference>
<evidence type="ECO:0000256" key="7">
    <source>
        <dbReference type="HAMAP-Rule" id="MF_00910"/>
    </source>
</evidence>